<proteinExistence type="predicted"/>
<protein>
    <recommendedName>
        <fullName evidence="4">Transcription factor domain-containing protein</fullName>
    </recommendedName>
</protein>
<dbReference type="InterPro" id="IPR050797">
    <property type="entry name" value="Carb_Metab_Trans_Reg"/>
</dbReference>
<dbReference type="AlphaFoldDB" id="A0A6A5USA8"/>
<evidence type="ECO:0000313" key="3">
    <source>
        <dbReference type="Proteomes" id="UP000800036"/>
    </source>
</evidence>
<name>A0A6A5USA8_9PLEO</name>
<organism evidence="2 3">
    <name type="scientific">Bimuria novae-zelandiae CBS 107.79</name>
    <dbReference type="NCBI Taxonomy" id="1447943"/>
    <lineage>
        <taxon>Eukaryota</taxon>
        <taxon>Fungi</taxon>
        <taxon>Dikarya</taxon>
        <taxon>Ascomycota</taxon>
        <taxon>Pezizomycotina</taxon>
        <taxon>Dothideomycetes</taxon>
        <taxon>Pleosporomycetidae</taxon>
        <taxon>Pleosporales</taxon>
        <taxon>Massarineae</taxon>
        <taxon>Didymosphaeriaceae</taxon>
        <taxon>Bimuria</taxon>
    </lineage>
</organism>
<reference evidence="2" key="1">
    <citation type="journal article" date="2020" name="Stud. Mycol.">
        <title>101 Dothideomycetes genomes: a test case for predicting lifestyles and emergence of pathogens.</title>
        <authorList>
            <person name="Haridas S."/>
            <person name="Albert R."/>
            <person name="Binder M."/>
            <person name="Bloem J."/>
            <person name="Labutti K."/>
            <person name="Salamov A."/>
            <person name="Andreopoulos B."/>
            <person name="Baker S."/>
            <person name="Barry K."/>
            <person name="Bills G."/>
            <person name="Bluhm B."/>
            <person name="Cannon C."/>
            <person name="Castanera R."/>
            <person name="Culley D."/>
            <person name="Daum C."/>
            <person name="Ezra D."/>
            <person name="Gonzalez J."/>
            <person name="Henrissat B."/>
            <person name="Kuo A."/>
            <person name="Liang C."/>
            <person name="Lipzen A."/>
            <person name="Lutzoni F."/>
            <person name="Magnuson J."/>
            <person name="Mondo S."/>
            <person name="Nolan M."/>
            <person name="Ohm R."/>
            <person name="Pangilinan J."/>
            <person name="Park H.-J."/>
            <person name="Ramirez L."/>
            <person name="Alfaro M."/>
            <person name="Sun H."/>
            <person name="Tritt A."/>
            <person name="Yoshinaga Y."/>
            <person name="Zwiers L.-H."/>
            <person name="Turgeon B."/>
            <person name="Goodwin S."/>
            <person name="Spatafora J."/>
            <person name="Crous P."/>
            <person name="Grigoriev I."/>
        </authorList>
    </citation>
    <scope>NUCLEOTIDE SEQUENCE</scope>
    <source>
        <strain evidence="2">CBS 107.79</strain>
    </source>
</reference>
<gene>
    <name evidence="2" type="ORF">BU23DRAFT_658795</name>
</gene>
<accession>A0A6A5USA8</accession>
<keyword evidence="1" id="KW-0539">Nucleus</keyword>
<dbReference type="Proteomes" id="UP000800036">
    <property type="component" value="Unassembled WGS sequence"/>
</dbReference>
<dbReference type="PANTHER" id="PTHR31668">
    <property type="entry name" value="GLUCOSE TRANSPORT TRANSCRIPTION REGULATOR RGT1-RELATED-RELATED"/>
    <property type="match status" value="1"/>
</dbReference>
<evidence type="ECO:0000256" key="1">
    <source>
        <dbReference type="ARBA" id="ARBA00023242"/>
    </source>
</evidence>
<dbReference type="CDD" id="cd12148">
    <property type="entry name" value="fungal_TF_MHR"/>
    <property type="match status" value="1"/>
</dbReference>
<keyword evidence="3" id="KW-1185">Reference proteome</keyword>
<dbReference type="EMBL" id="ML976730">
    <property type="protein sequence ID" value="KAF1967588.1"/>
    <property type="molecule type" value="Genomic_DNA"/>
</dbReference>
<evidence type="ECO:0008006" key="4">
    <source>
        <dbReference type="Google" id="ProtNLM"/>
    </source>
</evidence>
<evidence type="ECO:0000313" key="2">
    <source>
        <dbReference type="EMBL" id="KAF1967588.1"/>
    </source>
</evidence>
<sequence length="475" mass="53166">MRCLSSEKGQSGCCCCYSFIRANLLQCNYSAGDTICSVCRELGIDCTRIQPRKKRGPKNRVSATSPQSMSYDIEMIAPLPVLHQIIEDWFGWIHPVAPILHQSQFLDRVAQVQTTCSHSDAPFLILVASLCAAVVASLRRRRSLYGAVTVDRSFDIAERLGLWNRHRPISLEWVLAVYNFSSATHHEHGVGSPFAHRLSAETTIGVSYLLHHNFQQMSLMDQQILKRLYWLVYACQCTCDMHGWPLIVLRQAHQGINGLIPRDIADEDLLVGIPDASNATTSRSYVPGLNALSRLFLIWQSSQSVSIQTMEHLQESMKQAQQALGELPPELKWRSRPGSPIHPGERVIGGDFGTAVQTVNLKVTQLHIRANLLEQMNGIARGQNLLLTPTFIADEMHRVVDELLDLPYHMPNEVFDANGYSVVPKIRDIGGALLDEVRTGVFGANQQATLNLERLLSKLQELDVRCQDQPLGNYI</sequence>
<dbReference type="OrthoDB" id="2534600at2759"/>